<reference evidence="1 2" key="1">
    <citation type="journal article" date="2013" name="Proc. Natl. Acad. Sci. U.S.A.">
        <title>The king cobra genome reveals dynamic gene evolution and adaptation in the snake venom system.</title>
        <authorList>
            <person name="Vonk F.J."/>
            <person name="Casewell N.R."/>
            <person name="Henkel C.V."/>
            <person name="Heimberg A.M."/>
            <person name="Jansen H.J."/>
            <person name="McCleary R.J."/>
            <person name="Kerkkamp H.M."/>
            <person name="Vos R.A."/>
            <person name="Guerreiro I."/>
            <person name="Calvete J.J."/>
            <person name="Wuster W."/>
            <person name="Woods A.E."/>
            <person name="Logan J.M."/>
            <person name="Harrison R.A."/>
            <person name="Castoe T.A."/>
            <person name="de Koning A.P."/>
            <person name="Pollock D.D."/>
            <person name="Yandell M."/>
            <person name="Calderon D."/>
            <person name="Renjifo C."/>
            <person name="Currier R.B."/>
            <person name="Salgado D."/>
            <person name="Pla D."/>
            <person name="Sanz L."/>
            <person name="Hyder A.S."/>
            <person name="Ribeiro J.M."/>
            <person name="Arntzen J.W."/>
            <person name="van den Thillart G.E."/>
            <person name="Boetzer M."/>
            <person name="Pirovano W."/>
            <person name="Dirks R.P."/>
            <person name="Spaink H.P."/>
            <person name="Duboule D."/>
            <person name="McGlinn E."/>
            <person name="Kini R.M."/>
            <person name="Richardson M.K."/>
        </authorList>
    </citation>
    <scope>NUCLEOTIDE SEQUENCE</scope>
    <source>
        <tissue evidence="1">Blood</tissue>
    </source>
</reference>
<accession>V8NMM6</accession>
<dbReference type="AlphaFoldDB" id="V8NMM6"/>
<keyword evidence="2" id="KW-1185">Reference proteome</keyword>
<name>V8NMM6_OPHHA</name>
<sequence length="279" mass="29716">MAEIMALATPPPSGDQHLITPNPATLMTCRGTSTHPCHLFPPDLCSIGCWVHWYSLAAGAVQERDRQMWGVQEEPVPYLAEAQDWEGLSMNGLVQVLSREEPEQMVAEGSPLKLEHERVGPYPQATIQVHGVWEGLWLEPSPSCGSNECTQGSIPVPVISAANASSGVPTGSALVPPYGAKPLCLHTVRQTAPIHVKGPMLAPSVGNVSAAAVTWPAASASTLPLWKDREEEVETALLSTYPTLLPANRLYQLGELFAAGRFGALGAGPGLVRQPTHVC</sequence>
<proteinExistence type="predicted"/>
<feature type="non-terminal residue" evidence="1">
    <location>
        <position position="1"/>
    </location>
</feature>
<comment type="caution">
    <text evidence="1">The sequence shown here is derived from an EMBL/GenBank/DDBJ whole genome shotgun (WGS) entry which is preliminary data.</text>
</comment>
<organism evidence="1 2">
    <name type="scientific">Ophiophagus hannah</name>
    <name type="common">King cobra</name>
    <name type="synonym">Naja hannah</name>
    <dbReference type="NCBI Taxonomy" id="8665"/>
    <lineage>
        <taxon>Eukaryota</taxon>
        <taxon>Metazoa</taxon>
        <taxon>Chordata</taxon>
        <taxon>Craniata</taxon>
        <taxon>Vertebrata</taxon>
        <taxon>Euteleostomi</taxon>
        <taxon>Lepidosauria</taxon>
        <taxon>Squamata</taxon>
        <taxon>Bifurcata</taxon>
        <taxon>Unidentata</taxon>
        <taxon>Episquamata</taxon>
        <taxon>Toxicofera</taxon>
        <taxon>Serpentes</taxon>
        <taxon>Colubroidea</taxon>
        <taxon>Elapidae</taxon>
        <taxon>Elapinae</taxon>
        <taxon>Ophiophagus</taxon>
    </lineage>
</organism>
<dbReference type="EMBL" id="AZIM01002709">
    <property type="protein sequence ID" value="ETE63509.1"/>
    <property type="molecule type" value="Genomic_DNA"/>
</dbReference>
<evidence type="ECO:0000313" key="2">
    <source>
        <dbReference type="Proteomes" id="UP000018936"/>
    </source>
</evidence>
<dbReference type="Proteomes" id="UP000018936">
    <property type="component" value="Unassembled WGS sequence"/>
</dbReference>
<evidence type="ECO:0000313" key="1">
    <source>
        <dbReference type="EMBL" id="ETE63509.1"/>
    </source>
</evidence>
<gene>
    <name evidence="1" type="ORF">L345_10729</name>
</gene>
<protein>
    <submittedName>
        <fullName evidence="1">Uncharacterized protein</fullName>
    </submittedName>
</protein>